<accession>A0A8S1IYF4</accession>
<evidence type="ECO:0000256" key="2">
    <source>
        <dbReference type="RuleBase" id="RU004914"/>
    </source>
</evidence>
<dbReference type="GO" id="GO:0016020">
    <property type="term" value="C:membrane"/>
    <property type="evidence" value="ECO:0007669"/>
    <property type="project" value="InterPro"/>
</dbReference>
<feature type="compositionally biased region" description="Polar residues" evidence="3">
    <location>
        <begin position="468"/>
        <end position="521"/>
    </location>
</feature>
<dbReference type="EMBL" id="CAJHUC010001173">
    <property type="protein sequence ID" value="CAD7700087.1"/>
    <property type="molecule type" value="Genomic_DNA"/>
</dbReference>
<dbReference type="GO" id="GO:0042910">
    <property type="term" value="F:xenobiotic transmembrane transporter activity"/>
    <property type="evidence" value="ECO:0007669"/>
    <property type="project" value="InterPro"/>
</dbReference>
<feature type="transmembrane region" description="Helical" evidence="2">
    <location>
        <begin position="46"/>
        <end position="66"/>
    </location>
</feature>
<protein>
    <recommendedName>
        <fullName evidence="2">Protein DETOXIFICATION</fullName>
    </recommendedName>
    <alternativeName>
        <fullName evidence="2">Multidrug and toxic compound extrusion protein</fullName>
    </alternativeName>
</protein>
<feature type="region of interest" description="Disordered" evidence="3">
    <location>
        <begin position="453"/>
        <end position="541"/>
    </location>
</feature>
<dbReference type="OrthoDB" id="2126698at2759"/>
<feature type="transmembrane region" description="Helical" evidence="2">
    <location>
        <begin position="415"/>
        <end position="436"/>
    </location>
</feature>
<keyword evidence="5" id="KW-1185">Reference proteome</keyword>
<dbReference type="InterPro" id="IPR002528">
    <property type="entry name" value="MATE_fam"/>
</dbReference>
<evidence type="ECO:0000256" key="1">
    <source>
        <dbReference type="ARBA" id="ARBA00010199"/>
    </source>
</evidence>
<evidence type="ECO:0000313" key="4">
    <source>
        <dbReference type="EMBL" id="CAD7700087.1"/>
    </source>
</evidence>
<reference evidence="4" key="1">
    <citation type="submission" date="2020-12" db="EMBL/GenBank/DDBJ databases">
        <authorList>
            <person name="Iha C."/>
        </authorList>
    </citation>
    <scope>NUCLEOTIDE SEQUENCE</scope>
</reference>
<name>A0A8S1IYF4_9CHLO</name>
<feature type="transmembrane region" description="Helical" evidence="2">
    <location>
        <begin position="317"/>
        <end position="341"/>
    </location>
</feature>
<keyword evidence="2" id="KW-1133">Transmembrane helix</keyword>
<evidence type="ECO:0000256" key="3">
    <source>
        <dbReference type="SAM" id="MobiDB-lite"/>
    </source>
</evidence>
<comment type="similarity">
    <text evidence="1 2">Belongs to the multi antimicrobial extrusion (MATE) (TC 2.A.66.1) family.</text>
</comment>
<organism evidence="4 5">
    <name type="scientific">Ostreobium quekettii</name>
    <dbReference type="NCBI Taxonomy" id="121088"/>
    <lineage>
        <taxon>Eukaryota</taxon>
        <taxon>Viridiplantae</taxon>
        <taxon>Chlorophyta</taxon>
        <taxon>core chlorophytes</taxon>
        <taxon>Ulvophyceae</taxon>
        <taxon>TCBD clade</taxon>
        <taxon>Bryopsidales</taxon>
        <taxon>Ostreobineae</taxon>
        <taxon>Ostreobiaceae</taxon>
        <taxon>Ostreobium</taxon>
    </lineage>
</organism>
<feature type="transmembrane region" description="Helical" evidence="2">
    <location>
        <begin position="78"/>
        <end position="101"/>
    </location>
</feature>
<sequence length="541" mass="58431">MFFRFLALGGPIMGMRMATFVLWLLLHIFLGHLGIAQLSAGLLGFTVFRGTTVSVLVNLSTGLNTIGGQAYGAREYKLVGLVFQRCLAFSCLYSLAIAVLYSQSQWLFSHLDQVKELAMAAGQFLLRISPSTLLISPLYCLHKYWAAQKVTLPGLVAGAVSVFIAPCVFWVFIFRMGWGVNGGALALDVIIAFRLAILTIWSMAINSRKAKTEAEDLAWHGWSLQAFRQWGGLLKIGVYAMLMMSVRGWLFDYFVLIAGILPDAEEAVSIFGISLYLSGILQVVTRALSSGLSFAVAHELGAGDAIQAKYTLQVASLVMIAVGLLYNGVLAACSRFVGLAWTHDEGVVSKLPPVIWISCFANMGQAVVHIFSGALNGCRRQKEGSWVATLLYGLIGIPGPWLFALSMRWGVAGLWATKLIVVVLEMALLGALVAQLDWQQEVERAMEVVQRTKRGPQGNLPFARDGGPQTNLSISDDGESQTNLSMSRDGGSQTNLSISRDGGSQTNLSISYDGESQTNLSIGHDGINLSKGQAGGSEESE</sequence>
<feature type="transmembrane region" description="Helical" evidence="2">
    <location>
        <begin position="238"/>
        <end position="261"/>
    </location>
</feature>
<dbReference type="Proteomes" id="UP000708148">
    <property type="component" value="Unassembled WGS sequence"/>
</dbReference>
<dbReference type="AlphaFoldDB" id="A0A8S1IYF4"/>
<evidence type="ECO:0000313" key="5">
    <source>
        <dbReference type="Proteomes" id="UP000708148"/>
    </source>
</evidence>
<dbReference type="Pfam" id="PF01554">
    <property type="entry name" value="MatE"/>
    <property type="match status" value="2"/>
</dbReference>
<keyword evidence="2" id="KW-0472">Membrane</keyword>
<proteinExistence type="inferred from homology"/>
<feature type="transmembrane region" description="Helical" evidence="2">
    <location>
        <begin position="121"/>
        <end position="140"/>
    </location>
</feature>
<feature type="transmembrane region" description="Helical" evidence="2">
    <location>
        <begin position="353"/>
        <end position="372"/>
    </location>
</feature>
<dbReference type="PANTHER" id="PTHR11206">
    <property type="entry name" value="MULTIDRUG RESISTANCE PROTEIN"/>
    <property type="match status" value="1"/>
</dbReference>
<comment type="caution">
    <text evidence="4">The sequence shown here is derived from an EMBL/GenBank/DDBJ whole genome shotgun (WGS) entry which is preliminary data.</text>
</comment>
<keyword evidence="2" id="KW-0812">Transmembrane</keyword>
<gene>
    <name evidence="4" type="ORF">OSTQU699_LOCUS5446</name>
</gene>
<feature type="transmembrane region" description="Helical" evidence="2">
    <location>
        <begin position="152"/>
        <end position="173"/>
    </location>
</feature>
<dbReference type="GO" id="GO:0015297">
    <property type="term" value="F:antiporter activity"/>
    <property type="evidence" value="ECO:0007669"/>
    <property type="project" value="InterPro"/>
</dbReference>
<feature type="transmembrane region" description="Helical" evidence="2">
    <location>
        <begin position="185"/>
        <end position="205"/>
    </location>
</feature>
<feature type="transmembrane region" description="Helical" evidence="2">
    <location>
        <begin position="384"/>
        <end position="403"/>
    </location>
</feature>